<dbReference type="AlphaFoldDB" id="A0A034VXZ3"/>
<accession>A0A034VXZ3</accession>
<organism evidence="1">
    <name type="scientific">Bactrocera dorsalis</name>
    <name type="common">Oriental fruit fly</name>
    <name type="synonym">Dacus dorsalis</name>
    <dbReference type="NCBI Taxonomy" id="27457"/>
    <lineage>
        <taxon>Eukaryota</taxon>
        <taxon>Metazoa</taxon>
        <taxon>Ecdysozoa</taxon>
        <taxon>Arthropoda</taxon>
        <taxon>Hexapoda</taxon>
        <taxon>Insecta</taxon>
        <taxon>Pterygota</taxon>
        <taxon>Neoptera</taxon>
        <taxon>Endopterygota</taxon>
        <taxon>Diptera</taxon>
        <taxon>Brachycera</taxon>
        <taxon>Muscomorpha</taxon>
        <taxon>Tephritoidea</taxon>
        <taxon>Tephritidae</taxon>
        <taxon>Bactrocera</taxon>
        <taxon>Bactrocera</taxon>
    </lineage>
</organism>
<evidence type="ECO:0000313" key="1">
    <source>
        <dbReference type="EMBL" id="JAC47299.1"/>
    </source>
</evidence>
<protein>
    <submittedName>
        <fullName evidence="1">Uncharacterized protein</fullName>
    </submittedName>
</protein>
<proteinExistence type="predicted"/>
<dbReference type="OrthoDB" id="6381429at2759"/>
<reference evidence="1" key="1">
    <citation type="journal article" date="2014" name="BMC Genomics">
        <title>Characterizing the developmental transcriptome of the oriental fruit fly, Bactrocera dorsalis (Diptera: Tephritidae) through comparative genomic analysis with Drosophila melanogaster utilizing modENCODE datasets.</title>
        <authorList>
            <person name="Geib S.M."/>
            <person name="Calla B."/>
            <person name="Hall B."/>
            <person name="Hou S."/>
            <person name="Manoukis N.C."/>
        </authorList>
    </citation>
    <scope>NUCLEOTIDE SEQUENCE</scope>
    <source>
        <strain evidence="1">Punador</strain>
    </source>
</reference>
<name>A0A034VXZ3_BACDO</name>
<dbReference type="EMBL" id="GAKP01011653">
    <property type="protein sequence ID" value="JAC47299.1"/>
    <property type="molecule type" value="Transcribed_RNA"/>
</dbReference>
<feature type="non-terminal residue" evidence="1">
    <location>
        <position position="138"/>
    </location>
</feature>
<sequence length="138" mass="15442">MEEEGPHVVLLLKLLRRFQFNLNTQSKANIINQTNAIYTHSTLIYLSARNGQVTVGTPLRPTWVDSACVNAMMSKLTECLPEKLRPAEYLRSTASFNATGHAVYLEDDMFGVTTTSNLNCAQPSTYLLYSVATSYIHH</sequence>